<keyword evidence="4 8" id="KW-0812">Transmembrane</keyword>
<keyword evidence="6 8" id="KW-0472">Membrane</keyword>
<accession>A0A0C2V2P7</accession>
<dbReference type="GO" id="GO:0004222">
    <property type="term" value="F:metalloendopeptidase activity"/>
    <property type="evidence" value="ECO:0007669"/>
    <property type="project" value="InterPro"/>
</dbReference>
<dbReference type="GO" id="GO:0016020">
    <property type="term" value="C:membrane"/>
    <property type="evidence" value="ECO:0007669"/>
    <property type="project" value="InterPro"/>
</dbReference>
<evidence type="ECO:0000256" key="8">
    <source>
        <dbReference type="SAM" id="Phobius"/>
    </source>
</evidence>
<dbReference type="InterPro" id="IPR008915">
    <property type="entry name" value="Peptidase_M50"/>
</dbReference>
<evidence type="ECO:0000313" key="11">
    <source>
        <dbReference type="Proteomes" id="UP000031971"/>
    </source>
</evidence>
<dbReference type="Pfam" id="PF02163">
    <property type="entry name" value="Peptidase_M50"/>
    <property type="match status" value="1"/>
</dbReference>
<comment type="subcellular location">
    <subcellularLocation>
        <location evidence="2">Endomembrane system</location>
        <topology evidence="2">Multi-pass membrane protein</topology>
    </subcellularLocation>
</comment>
<keyword evidence="5 8" id="KW-1133">Transmembrane helix</keyword>
<gene>
    <name evidence="10" type="ORF">CCC_04132</name>
</gene>
<dbReference type="EMBL" id="JXSL01000024">
    <property type="protein sequence ID" value="KIL99361.1"/>
    <property type="molecule type" value="Genomic_DNA"/>
</dbReference>
<evidence type="ECO:0000256" key="5">
    <source>
        <dbReference type="ARBA" id="ARBA00022989"/>
    </source>
</evidence>
<reference evidence="10 11" key="1">
    <citation type="submission" date="2015-01" db="EMBL/GenBank/DDBJ databases">
        <title>Genome Sequence of Magnetospirillum magnetotacticum Strain MS-1.</title>
        <authorList>
            <person name="Marinov G.K."/>
            <person name="Smalley M.D."/>
            <person name="DeSalvo G."/>
        </authorList>
    </citation>
    <scope>NUCLEOTIDE SEQUENCE [LARGE SCALE GENOMIC DNA]</scope>
    <source>
        <strain evidence="10 11">MS-1</strain>
    </source>
</reference>
<proteinExistence type="inferred from homology"/>
<evidence type="ECO:0000256" key="7">
    <source>
        <dbReference type="SAM" id="MobiDB-lite"/>
    </source>
</evidence>
<feature type="transmembrane region" description="Helical" evidence="8">
    <location>
        <begin position="379"/>
        <end position="398"/>
    </location>
</feature>
<dbReference type="PANTHER" id="PTHR13325:SF3">
    <property type="entry name" value="MEMBRANE-BOUND TRANSCRIPTION FACTOR SITE-2 PROTEASE"/>
    <property type="match status" value="1"/>
</dbReference>
<dbReference type="STRING" id="272627.CCC_04132"/>
<dbReference type="GO" id="GO:0031293">
    <property type="term" value="P:membrane protein intracellular domain proteolysis"/>
    <property type="evidence" value="ECO:0007669"/>
    <property type="project" value="TreeGrafter"/>
</dbReference>
<dbReference type="PANTHER" id="PTHR13325">
    <property type="entry name" value="PROTEASE M50 MEMBRANE-BOUND TRANSCRIPTION FACTOR SITE 2 PROTEASE"/>
    <property type="match status" value="1"/>
</dbReference>
<dbReference type="RefSeq" id="WP_009868107.1">
    <property type="nucleotide sequence ID" value="NZ_JXSL01000024.1"/>
</dbReference>
<feature type="transmembrane region" description="Helical" evidence="8">
    <location>
        <begin position="245"/>
        <end position="268"/>
    </location>
</feature>
<comment type="similarity">
    <text evidence="3">Belongs to the peptidase M50B family.</text>
</comment>
<feature type="transmembrane region" description="Helical" evidence="8">
    <location>
        <begin position="419"/>
        <end position="435"/>
    </location>
</feature>
<dbReference type="InterPro" id="IPR001193">
    <property type="entry name" value="MBTPS2"/>
</dbReference>
<feature type="region of interest" description="Disordered" evidence="7">
    <location>
        <begin position="1"/>
        <end position="22"/>
    </location>
</feature>
<feature type="transmembrane region" description="Helical" evidence="8">
    <location>
        <begin position="138"/>
        <end position="165"/>
    </location>
</feature>
<dbReference type="OrthoDB" id="9759690at2"/>
<evidence type="ECO:0000259" key="9">
    <source>
        <dbReference type="Pfam" id="PF02163"/>
    </source>
</evidence>
<dbReference type="Proteomes" id="UP000031971">
    <property type="component" value="Unassembled WGS sequence"/>
</dbReference>
<comment type="cofactor">
    <cofactor evidence="1">
        <name>Zn(2+)</name>
        <dbReference type="ChEBI" id="CHEBI:29105"/>
    </cofactor>
</comment>
<keyword evidence="11" id="KW-1185">Reference proteome</keyword>
<name>A0A0C2V2P7_PARME</name>
<feature type="transmembrane region" description="Helical" evidence="8">
    <location>
        <begin position="274"/>
        <end position="292"/>
    </location>
</feature>
<sequence length="701" mass="77032">MDAATMPLPGLRDELSLHPGPASLDGSPTWTIRDPVRNRYFRIGWAAFEALSRWGGTAGEVAEAVRAETTIDMTDDEVMDVAKFLYGNQLTQANSHADTARLAEQAAAEKHSVFNWLLHHYLFFRIPLVRPDRFLGKLLPLVAWLGSVWFRWTTLGALLLGLVLVARQWDVFTTTLVDTLSVSGMVSYGIALSLVKVVHELAHGLTAKRFGCRVPTMGAAFLVMWPVLYTDVNETWTLASRHQRLLVGAAGIMAELAVAAWATLLWAFLPEGALRQGVFVLAAFTWVSSLAINMSPFMRFDGYFLAMDALELPNLHPRAFAMARWWLREVLFDLGEPAPEAMDVHRRRAMVAFAFAVWIYRLVLFLGIAALVYHFFIKAVGVLLFCVEIGWFVCLPIWNEVKQWGKRRGDILKGTRWRRPLIGLGLALLVAIIPWRTRVEAPASVTAEIVAPLFLPAPARLEQVLVERGQHVVAGTKLLTFIAPDIDARRAITAARLEGKAAELEAVKLDPFGRERLSALTEELSRLGSEKAALDAEAERLTIIAPHAGLFLDPLPDLKPGAWLSPKQQLGLIRADGAAIATAYVAEDDLERIKEGDDARFLPHGLDHAGMAGKVLSIDRNPVKVLTDPALTSLHGGDIPVRAAGQALVPQGGFFRVTIRLNGPAPDIKLIGHAIISGQGQSMIGRAVRSALVVLVREWGA</sequence>
<evidence type="ECO:0000256" key="4">
    <source>
        <dbReference type="ARBA" id="ARBA00022692"/>
    </source>
</evidence>
<feature type="transmembrane region" description="Helical" evidence="8">
    <location>
        <begin position="351"/>
        <end position="373"/>
    </location>
</feature>
<protein>
    <submittedName>
        <fullName evidence="10">Peptidase M50</fullName>
    </submittedName>
</protein>
<organism evidence="10 11">
    <name type="scientific">Paramagnetospirillum magnetotacticum MS-1</name>
    <dbReference type="NCBI Taxonomy" id="272627"/>
    <lineage>
        <taxon>Bacteria</taxon>
        <taxon>Pseudomonadati</taxon>
        <taxon>Pseudomonadota</taxon>
        <taxon>Alphaproteobacteria</taxon>
        <taxon>Rhodospirillales</taxon>
        <taxon>Magnetospirillaceae</taxon>
        <taxon>Paramagnetospirillum</taxon>
    </lineage>
</organism>
<dbReference type="GO" id="GO:0005737">
    <property type="term" value="C:cytoplasm"/>
    <property type="evidence" value="ECO:0007669"/>
    <property type="project" value="TreeGrafter"/>
</dbReference>
<dbReference type="AlphaFoldDB" id="A0A0C2V2P7"/>
<evidence type="ECO:0000256" key="2">
    <source>
        <dbReference type="ARBA" id="ARBA00004127"/>
    </source>
</evidence>
<comment type="caution">
    <text evidence="10">The sequence shown here is derived from an EMBL/GenBank/DDBJ whole genome shotgun (WGS) entry which is preliminary data.</text>
</comment>
<evidence type="ECO:0000256" key="1">
    <source>
        <dbReference type="ARBA" id="ARBA00001947"/>
    </source>
</evidence>
<evidence type="ECO:0000313" key="10">
    <source>
        <dbReference type="EMBL" id="KIL99361.1"/>
    </source>
</evidence>
<evidence type="ECO:0000256" key="6">
    <source>
        <dbReference type="ARBA" id="ARBA00023136"/>
    </source>
</evidence>
<evidence type="ECO:0000256" key="3">
    <source>
        <dbReference type="ARBA" id="ARBA00007931"/>
    </source>
</evidence>
<feature type="domain" description="Peptidase M50" evidence="9">
    <location>
        <begin position="190"/>
        <end position="271"/>
    </location>
</feature>
<dbReference type="GO" id="GO:0012505">
    <property type="term" value="C:endomembrane system"/>
    <property type="evidence" value="ECO:0007669"/>
    <property type="project" value="UniProtKB-SubCell"/>
</dbReference>